<gene>
    <name evidence="1" type="ORF">pA_00061</name>
</gene>
<dbReference type="RefSeq" id="WP_181374669.1">
    <property type="nucleotide sequence ID" value="NZ_KP942676.1"/>
</dbReference>
<reference evidence="1" key="1">
    <citation type="journal article" date="2015" name="Environ. Microbiol.">
        <title>Plasmids from the gut microbiome of cabbage root fly larvae encode SaxA that catalyses the conversion of the plant toxin 2-phenylethyl isothiocyanate.</title>
        <authorList>
            <person name="Welte C.U."/>
            <person name="de Graaf R.M."/>
            <person name="van den Bosch T.J."/>
            <person name="Op den Camp H.J."/>
            <person name="van Dam N.M."/>
            <person name="Jetten M.S."/>
        </authorList>
    </citation>
    <scope>NUCLEOTIDE SEQUENCE</scope>
    <source>
        <plasmid evidence="1">Drgb1</plasmid>
    </source>
</reference>
<geneLocation type="plasmid" evidence="1">
    <name>Drgb1</name>
</geneLocation>
<name>A0A0K0MNL7_PECCA</name>
<organism evidence="1">
    <name type="scientific">Pectobacterium carotovorum</name>
    <name type="common">Erwinia carotovora</name>
    <dbReference type="NCBI Taxonomy" id="554"/>
    <lineage>
        <taxon>Bacteria</taxon>
        <taxon>Pseudomonadati</taxon>
        <taxon>Pseudomonadota</taxon>
        <taxon>Gammaproteobacteria</taxon>
        <taxon>Enterobacterales</taxon>
        <taxon>Pectobacteriaceae</taxon>
        <taxon>Pectobacterium</taxon>
    </lineage>
</organism>
<dbReference type="EMBL" id="KP942676">
    <property type="protein sequence ID" value="AKG47501.1"/>
    <property type="molecule type" value="Genomic_DNA"/>
</dbReference>
<evidence type="ECO:0000313" key="1">
    <source>
        <dbReference type="EMBL" id="AKG47501.1"/>
    </source>
</evidence>
<accession>A0A0K0MNL7</accession>
<dbReference type="AlphaFoldDB" id="A0A0K0MNL7"/>
<reference evidence="1" key="2">
    <citation type="submission" date="2015-03" db="EMBL/GenBank/DDBJ databases">
        <authorList>
            <person name="Welte C."/>
            <person name="de Graaf R."/>
            <person name="van den Bosch T.J.M."/>
            <person name="Op den Camp H."/>
            <person name="van Dam N."/>
            <person name="Jetten M."/>
        </authorList>
    </citation>
    <scope>NUCLEOTIDE SEQUENCE</scope>
    <source>
        <plasmid evidence="1">Drgb1</plasmid>
    </source>
</reference>
<proteinExistence type="predicted"/>
<dbReference type="SUPFAM" id="SSF56731">
    <property type="entry name" value="DNA primase core"/>
    <property type="match status" value="1"/>
</dbReference>
<keyword evidence="1" id="KW-0614">Plasmid</keyword>
<sequence length="376" mass="42646">MRINSEIRERLTEFDFEQFLDLEGITYRKTTGKGGLELNIRECPTCGSHDWKVYFNPKTKVGVCFAGSHPQDEQFNVFRFLQRHSGLSGRELNGYIENQLLEQGWRPKEPEKVLESVVLLKQKVQLPPHYLLPLPDGRIPDYLMERNITPELVKYFDLRFIVNGSHVYHDYSGRISIQDFSMRILIPIYDLGGNLCTYQGRDVTNSADKKYLFPSTLPASGRFLYNGHNAMGKSTVVVLEGAFDVFSVKRALFKDESLRDYVEPVGTFGMHLSGDLSVEGQDQIGGFLALKETGLRNVIMLWDSEKQAIKNTVKAAKKLRSIGLNVKIAAFPNDDQDAGGSTNEEILKAYYTSKPFTDRLSLEMMVKGHKAILSNK</sequence>
<dbReference type="Gene3D" id="3.40.1360.10">
    <property type="match status" value="1"/>
</dbReference>
<protein>
    <submittedName>
        <fullName evidence="1">DNA primase</fullName>
    </submittedName>
</protein>